<accession>A0A0C3CAX4</accession>
<keyword evidence="2" id="KW-1185">Reference proteome</keyword>
<gene>
    <name evidence="1" type="ORF">PILCRDRAFT_815294</name>
</gene>
<evidence type="ECO:0000313" key="2">
    <source>
        <dbReference type="Proteomes" id="UP000054166"/>
    </source>
</evidence>
<dbReference type="HOGENOM" id="CLU_2606846_0_0_1"/>
<dbReference type="AlphaFoldDB" id="A0A0C3CAX4"/>
<protein>
    <submittedName>
        <fullName evidence="1">Uncharacterized protein</fullName>
    </submittedName>
</protein>
<reference evidence="2" key="2">
    <citation type="submission" date="2015-01" db="EMBL/GenBank/DDBJ databases">
        <title>Evolutionary Origins and Diversification of the Mycorrhizal Mutualists.</title>
        <authorList>
            <consortium name="DOE Joint Genome Institute"/>
            <consortium name="Mycorrhizal Genomics Consortium"/>
            <person name="Kohler A."/>
            <person name="Kuo A."/>
            <person name="Nagy L.G."/>
            <person name="Floudas D."/>
            <person name="Copeland A."/>
            <person name="Barry K.W."/>
            <person name="Cichocki N."/>
            <person name="Veneault-Fourrey C."/>
            <person name="LaButti K."/>
            <person name="Lindquist E.A."/>
            <person name="Lipzen A."/>
            <person name="Lundell T."/>
            <person name="Morin E."/>
            <person name="Murat C."/>
            <person name="Riley R."/>
            <person name="Ohm R."/>
            <person name="Sun H."/>
            <person name="Tunlid A."/>
            <person name="Henrissat B."/>
            <person name="Grigoriev I.V."/>
            <person name="Hibbett D.S."/>
            <person name="Martin F."/>
        </authorList>
    </citation>
    <scope>NUCLEOTIDE SEQUENCE [LARGE SCALE GENOMIC DNA]</scope>
    <source>
        <strain evidence="2">F 1598</strain>
    </source>
</reference>
<sequence length="79" mass="8816">MADTYGRDFTASGQYRDGDACLERERVCANIGKGGTRAPVRHTGKSATIGQENWEVQSNLPAKVFTLLHTKKRQIHLWA</sequence>
<dbReference type="Proteomes" id="UP000054166">
    <property type="component" value="Unassembled WGS sequence"/>
</dbReference>
<proteinExistence type="predicted"/>
<dbReference type="InParanoid" id="A0A0C3CAX4"/>
<name>A0A0C3CAX4_PILCF</name>
<evidence type="ECO:0000313" key="1">
    <source>
        <dbReference type="EMBL" id="KIM86857.1"/>
    </source>
</evidence>
<reference evidence="1 2" key="1">
    <citation type="submission" date="2014-04" db="EMBL/GenBank/DDBJ databases">
        <authorList>
            <consortium name="DOE Joint Genome Institute"/>
            <person name="Kuo A."/>
            <person name="Tarkka M."/>
            <person name="Buscot F."/>
            <person name="Kohler A."/>
            <person name="Nagy L.G."/>
            <person name="Floudas D."/>
            <person name="Copeland A."/>
            <person name="Barry K.W."/>
            <person name="Cichocki N."/>
            <person name="Veneault-Fourrey C."/>
            <person name="LaButti K."/>
            <person name="Lindquist E.A."/>
            <person name="Lipzen A."/>
            <person name="Lundell T."/>
            <person name="Morin E."/>
            <person name="Murat C."/>
            <person name="Sun H."/>
            <person name="Tunlid A."/>
            <person name="Henrissat B."/>
            <person name="Grigoriev I.V."/>
            <person name="Hibbett D.S."/>
            <person name="Martin F."/>
            <person name="Nordberg H.P."/>
            <person name="Cantor M.N."/>
            <person name="Hua S.X."/>
        </authorList>
    </citation>
    <scope>NUCLEOTIDE SEQUENCE [LARGE SCALE GENOMIC DNA]</scope>
    <source>
        <strain evidence="1 2">F 1598</strain>
    </source>
</reference>
<dbReference type="EMBL" id="KN832980">
    <property type="protein sequence ID" value="KIM86857.1"/>
    <property type="molecule type" value="Genomic_DNA"/>
</dbReference>
<organism evidence="1 2">
    <name type="scientific">Piloderma croceum (strain F 1598)</name>
    <dbReference type="NCBI Taxonomy" id="765440"/>
    <lineage>
        <taxon>Eukaryota</taxon>
        <taxon>Fungi</taxon>
        <taxon>Dikarya</taxon>
        <taxon>Basidiomycota</taxon>
        <taxon>Agaricomycotina</taxon>
        <taxon>Agaricomycetes</taxon>
        <taxon>Agaricomycetidae</taxon>
        <taxon>Atheliales</taxon>
        <taxon>Atheliaceae</taxon>
        <taxon>Piloderma</taxon>
    </lineage>
</organism>